<dbReference type="Pfam" id="PF00560">
    <property type="entry name" value="LRR_1"/>
    <property type="match status" value="2"/>
</dbReference>
<evidence type="ECO:0008006" key="8">
    <source>
        <dbReference type="Google" id="ProtNLM"/>
    </source>
</evidence>
<comment type="caution">
    <text evidence="6">The sequence shown here is derived from an EMBL/GenBank/DDBJ whole genome shotgun (WGS) entry which is preliminary data.</text>
</comment>
<dbReference type="SUPFAM" id="SSF81383">
    <property type="entry name" value="F-box domain"/>
    <property type="match status" value="1"/>
</dbReference>
<evidence type="ECO:0000256" key="4">
    <source>
        <dbReference type="ARBA" id="ARBA00022737"/>
    </source>
</evidence>
<dbReference type="PRINTS" id="PR00019">
    <property type="entry name" value="LEURICHRPT"/>
</dbReference>
<dbReference type="InterPro" id="IPR001611">
    <property type="entry name" value="Leu-rich_rpt"/>
</dbReference>
<dbReference type="InterPro" id="IPR032675">
    <property type="entry name" value="LRR_dom_sf"/>
</dbReference>
<evidence type="ECO:0000313" key="6">
    <source>
        <dbReference type="EMBL" id="KAJ3091486.1"/>
    </source>
</evidence>
<dbReference type="FunFam" id="3.80.10.10:FF:000041">
    <property type="entry name" value="LRR receptor-like serine/threonine-protein kinase ERECTA"/>
    <property type="match status" value="1"/>
</dbReference>
<keyword evidence="2" id="KW-0433">Leucine-rich repeat</keyword>
<protein>
    <recommendedName>
        <fullName evidence="8">F-box domain-containing protein</fullName>
    </recommendedName>
</protein>
<gene>
    <name evidence="6" type="ORF">HK100_007164</name>
</gene>
<evidence type="ECO:0000256" key="1">
    <source>
        <dbReference type="ARBA" id="ARBA00004167"/>
    </source>
</evidence>
<dbReference type="Proteomes" id="UP001211907">
    <property type="component" value="Unassembled WGS sequence"/>
</dbReference>
<feature type="region of interest" description="Disordered" evidence="5">
    <location>
        <begin position="74"/>
        <end position="94"/>
    </location>
</feature>
<dbReference type="InterPro" id="IPR036047">
    <property type="entry name" value="F-box-like_dom_sf"/>
</dbReference>
<evidence type="ECO:0000313" key="7">
    <source>
        <dbReference type="Proteomes" id="UP001211907"/>
    </source>
</evidence>
<keyword evidence="3" id="KW-0732">Signal</keyword>
<evidence type="ECO:0000256" key="2">
    <source>
        <dbReference type="ARBA" id="ARBA00022614"/>
    </source>
</evidence>
<proteinExistence type="predicted"/>
<dbReference type="EMBL" id="JADGJH010003366">
    <property type="protein sequence ID" value="KAJ3091486.1"/>
    <property type="molecule type" value="Genomic_DNA"/>
</dbReference>
<dbReference type="InterPro" id="IPR051716">
    <property type="entry name" value="Plant_RL_S/T_kinase"/>
</dbReference>
<keyword evidence="7" id="KW-1185">Reference proteome</keyword>
<organism evidence="6 7">
    <name type="scientific">Physocladia obscura</name>
    <dbReference type="NCBI Taxonomy" id="109957"/>
    <lineage>
        <taxon>Eukaryota</taxon>
        <taxon>Fungi</taxon>
        <taxon>Fungi incertae sedis</taxon>
        <taxon>Chytridiomycota</taxon>
        <taxon>Chytridiomycota incertae sedis</taxon>
        <taxon>Chytridiomycetes</taxon>
        <taxon>Chytridiales</taxon>
        <taxon>Chytriomycetaceae</taxon>
        <taxon>Physocladia</taxon>
    </lineage>
</organism>
<evidence type="ECO:0000256" key="3">
    <source>
        <dbReference type="ARBA" id="ARBA00022729"/>
    </source>
</evidence>
<dbReference type="PANTHER" id="PTHR48053:SF32">
    <property type="entry name" value="LEUCINE RICH REPEAT FAMILY PROTEIN, EXPRESSED"/>
    <property type="match status" value="1"/>
</dbReference>
<dbReference type="AlphaFoldDB" id="A0AAD5SPP5"/>
<comment type="subcellular location">
    <subcellularLocation>
        <location evidence="1">Membrane</location>
        <topology evidence="1">Single-pass membrane protein</topology>
    </subcellularLocation>
</comment>
<dbReference type="Gene3D" id="3.80.10.10">
    <property type="entry name" value="Ribonuclease Inhibitor"/>
    <property type="match status" value="1"/>
</dbReference>
<sequence>MIVWVMGVCCLTARRQQNGEATELREAMAYRQLMNTETAVGAVADNGASTGSRRNINGAKSTDNNYSALKHSRILTSTPSSTRPPTITPTPTATSTFDDCTAATNDSADPVIPACKTDISFAQDFDLAAWEKLHELELAELDSSWQLTQQRHLLHQQLPGSLQRLQSLSVTPRFLQEMAPTEMLEEIFSWIPPILVGKCRTMCHRFNDSLCNPVFIRLNTHRALGTLFTSEIARLSNLNMLELDKERCALSLLPPSYWPLYTEIAFASLESVHWSSNQFQNQTNWFLKDGEKRFSSKSLLNQMAEVVFSAPGITKIHAYNLFWRHLDTINKLSRLTELNFVTDESIEIPNIKCIKNIVNLTISGSNVTGKISADIAQMSNLRIFSLAYCSQVFFESLNALLQLENLTELNLCKINFTGVQVSRFWVLKKLVKLNLSFCGMEGSLGDGILHMTALSALNLSNNSITGEIPSDLGNFLENLVSLDLSHNRLCGRVPVSILVLSSITNLDVAQNRLTGIFNNDVGAQRTSFATQ</sequence>
<reference evidence="6" key="1">
    <citation type="submission" date="2020-05" db="EMBL/GenBank/DDBJ databases">
        <title>Phylogenomic resolution of chytrid fungi.</title>
        <authorList>
            <person name="Stajich J.E."/>
            <person name="Amses K."/>
            <person name="Simmons R."/>
            <person name="Seto K."/>
            <person name="Myers J."/>
            <person name="Bonds A."/>
            <person name="Quandt C.A."/>
            <person name="Barry K."/>
            <person name="Liu P."/>
            <person name="Grigoriev I."/>
            <person name="Longcore J.E."/>
            <person name="James T.Y."/>
        </authorList>
    </citation>
    <scope>NUCLEOTIDE SEQUENCE</scope>
    <source>
        <strain evidence="6">JEL0513</strain>
    </source>
</reference>
<dbReference type="PANTHER" id="PTHR48053">
    <property type="entry name" value="LEUCINE RICH REPEAT FAMILY PROTEIN, EXPRESSED"/>
    <property type="match status" value="1"/>
</dbReference>
<dbReference type="GO" id="GO:0016020">
    <property type="term" value="C:membrane"/>
    <property type="evidence" value="ECO:0007669"/>
    <property type="project" value="UniProtKB-SubCell"/>
</dbReference>
<evidence type="ECO:0000256" key="5">
    <source>
        <dbReference type="SAM" id="MobiDB-lite"/>
    </source>
</evidence>
<dbReference type="SUPFAM" id="SSF52058">
    <property type="entry name" value="L domain-like"/>
    <property type="match status" value="1"/>
</dbReference>
<keyword evidence="4" id="KW-0677">Repeat</keyword>
<name>A0AAD5SPP5_9FUNG</name>
<accession>A0AAD5SPP5</accession>